<evidence type="ECO:0000313" key="3">
    <source>
        <dbReference type="EMBL" id="KAH0968001.1"/>
    </source>
</evidence>
<proteinExistence type="predicted"/>
<organism evidence="3 4">
    <name type="scientific">Hirsutella rhossiliensis</name>
    <dbReference type="NCBI Taxonomy" id="111463"/>
    <lineage>
        <taxon>Eukaryota</taxon>
        <taxon>Fungi</taxon>
        <taxon>Dikarya</taxon>
        <taxon>Ascomycota</taxon>
        <taxon>Pezizomycotina</taxon>
        <taxon>Sordariomycetes</taxon>
        <taxon>Hypocreomycetidae</taxon>
        <taxon>Hypocreales</taxon>
        <taxon>Ophiocordycipitaceae</taxon>
        <taxon>Hirsutella</taxon>
    </lineage>
</organism>
<evidence type="ECO:0000259" key="2">
    <source>
        <dbReference type="Pfam" id="PF25484"/>
    </source>
</evidence>
<dbReference type="Pfam" id="PF25484">
    <property type="entry name" value="DUF7907"/>
    <property type="match status" value="1"/>
</dbReference>
<feature type="chain" id="PRO_5040422120" description="DUF7907 domain-containing protein" evidence="1">
    <location>
        <begin position="17"/>
        <end position="213"/>
    </location>
</feature>
<reference evidence="3" key="1">
    <citation type="submission" date="2021-09" db="EMBL/GenBank/DDBJ databases">
        <title>A high-quality genome of the endoparasitic fungus Hirsutella rhossiliensis with a comparison of Hirsutella genomes reveals transposable elements contributing to genome size variation.</title>
        <authorList>
            <person name="Lin R."/>
            <person name="Jiao Y."/>
            <person name="Sun X."/>
            <person name="Ling J."/>
            <person name="Xie B."/>
            <person name="Cheng X."/>
        </authorList>
    </citation>
    <scope>NUCLEOTIDE SEQUENCE</scope>
    <source>
        <strain evidence="3">HR02</strain>
    </source>
</reference>
<comment type="caution">
    <text evidence="3">The sequence shown here is derived from an EMBL/GenBank/DDBJ whole genome shotgun (WGS) entry which is preliminary data.</text>
</comment>
<keyword evidence="4" id="KW-1185">Reference proteome</keyword>
<keyword evidence="1" id="KW-0732">Signal</keyword>
<gene>
    <name evidence="3" type="ORF">HRG_00643</name>
</gene>
<feature type="signal peptide" evidence="1">
    <location>
        <begin position="1"/>
        <end position="16"/>
    </location>
</feature>
<evidence type="ECO:0000256" key="1">
    <source>
        <dbReference type="SAM" id="SignalP"/>
    </source>
</evidence>
<accession>A0A9P8SPA3</accession>
<feature type="domain" description="DUF7907" evidence="2">
    <location>
        <begin position="43"/>
        <end position="183"/>
    </location>
</feature>
<dbReference type="Proteomes" id="UP000824596">
    <property type="component" value="Unassembled WGS sequence"/>
</dbReference>
<evidence type="ECO:0000313" key="4">
    <source>
        <dbReference type="Proteomes" id="UP000824596"/>
    </source>
</evidence>
<dbReference type="InterPro" id="IPR057229">
    <property type="entry name" value="DUF7907"/>
</dbReference>
<dbReference type="OrthoDB" id="10323508at2759"/>
<dbReference type="EMBL" id="JAIZPD010000001">
    <property type="protein sequence ID" value="KAH0968001.1"/>
    <property type="molecule type" value="Genomic_DNA"/>
</dbReference>
<name>A0A9P8SPA3_9HYPO</name>
<protein>
    <recommendedName>
        <fullName evidence="2">DUF7907 domain-containing protein</fullName>
    </recommendedName>
</protein>
<dbReference type="RefSeq" id="XP_044725514.1">
    <property type="nucleotide sequence ID" value="XM_044859114.1"/>
</dbReference>
<dbReference type="GeneID" id="68349772"/>
<sequence length="213" mass="23100">MKEHALFLALAAVVAASPQLLVPNLQPALTENFQLSAHAYPSRKSALDRSIESWEVVSEPRGCNCPQSLTLSKPLSNGTSAAETFYFNPDSLTVQSGPDEAPRGVVLSRKENRWALRLVPGEEGTSNLGVALKSDGPQLDYQRGRFYACETGTHSHSTVELFWRHEHDTEALSRSCVDVSLYATPADGPSHGPSSVVVACMDVRGGTCIFPFR</sequence>
<dbReference type="AlphaFoldDB" id="A0A9P8SPA3"/>